<sequence>MAEAASPACSDVALRLGQHPRAPDTTADFELQWPRYPERLQPVLSQCQTKEQVDRELRDDYEIHRRSANMTLHEYLDTLRRVHAEERSRYIHELCPSQEKGSSTVVAVELREPDSNAPDNTTTREQWRLKILGDSLSRDLLAMQETLELLLIARKKPEQSSSKWDLFLPRFWFCVGLL</sequence>
<dbReference type="Proteomes" id="UP000241546">
    <property type="component" value="Unassembled WGS sequence"/>
</dbReference>
<name>A0A2T4BET2_9HYPO</name>
<keyword evidence="2" id="KW-1185">Reference proteome</keyword>
<protein>
    <submittedName>
        <fullName evidence="1">Uncharacterized protein</fullName>
    </submittedName>
</protein>
<organism evidence="1 2">
    <name type="scientific">Trichoderma citrinoviride</name>
    <dbReference type="NCBI Taxonomy" id="58853"/>
    <lineage>
        <taxon>Eukaryota</taxon>
        <taxon>Fungi</taxon>
        <taxon>Dikarya</taxon>
        <taxon>Ascomycota</taxon>
        <taxon>Pezizomycotina</taxon>
        <taxon>Sordariomycetes</taxon>
        <taxon>Hypocreomycetidae</taxon>
        <taxon>Hypocreales</taxon>
        <taxon>Hypocreaceae</taxon>
        <taxon>Trichoderma</taxon>
    </lineage>
</organism>
<gene>
    <name evidence="1" type="ORF">BBK36DRAFT_1157502</name>
</gene>
<reference evidence="2" key="1">
    <citation type="submission" date="2016-07" db="EMBL/GenBank/DDBJ databases">
        <title>Multiple horizontal gene transfer events from other fungi enriched the ability of initially mycotrophic Trichoderma (Ascomycota) to feed on dead plant biomass.</title>
        <authorList>
            <consortium name="DOE Joint Genome Institute"/>
            <person name="Atanasova L."/>
            <person name="Chenthamara K."/>
            <person name="Zhang J."/>
            <person name="Grujic M."/>
            <person name="Henrissat B."/>
            <person name="Kuo A."/>
            <person name="Aerts A."/>
            <person name="Salamov A."/>
            <person name="Lipzen A."/>
            <person name="Labutti K."/>
            <person name="Barry K."/>
            <person name="Miao Y."/>
            <person name="Rahimi M.J."/>
            <person name="Shen Q."/>
            <person name="Grigoriev I.V."/>
            <person name="Kubicek C.P."/>
            <person name="Druzhinina I.S."/>
        </authorList>
    </citation>
    <scope>NUCLEOTIDE SEQUENCE [LARGE SCALE GENOMIC DNA]</scope>
    <source>
        <strain evidence="2">TUCIM 6016</strain>
    </source>
</reference>
<accession>A0A2T4BET2</accession>
<dbReference type="OrthoDB" id="4896763at2759"/>
<evidence type="ECO:0000313" key="2">
    <source>
        <dbReference type="Proteomes" id="UP000241546"/>
    </source>
</evidence>
<evidence type="ECO:0000313" key="1">
    <source>
        <dbReference type="EMBL" id="PTB67816.1"/>
    </source>
</evidence>
<dbReference type="GeneID" id="36602134"/>
<proteinExistence type="predicted"/>
<dbReference type="EMBL" id="KZ680210">
    <property type="protein sequence ID" value="PTB67816.1"/>
    <property type="molecule type" value="Genomic_DNA"/>
</dbReference>
<dbReference type="RefSeq" id="XP_024751136.1">
    <property type="nucleotide sequence ID" value="XM_024894016.1"/>
</dbReference>
<dbReference type="AlphaFoldDB" id="A0A2T4BET2"/>